<proteinExistence type="predicted"/>
<dbReference type="Proteomes" id="UP001271007">
    <property type="component" value="Unassembled WGS sequence"/>
</dbReference>
<keyword evidence="2" id="KW-1185">Reference proteome</keyword>
<reference evidence="1" key="1">
    <citation type="submission" date="2023-04" db="EMBL/GenBank/DDBJ databases">
        <title>Black Yeasts Isolated from many extreme environments.</title>
        <authorList>
            <person name="Coleine C."/>
            <person name="Stajich J.E."/>
            <person name="Selbmann L."/>
        </authorList>
    </citation>
    <scope>NUCLEOTIDE SEQUENCE</scope>
    <source>
        <strain evidence="1">CCFEE 5312</strain>
    </source>
</reference>
<protein>
    <submittedName>
        <fullName evidence="1">Uncharacterized protein</fullName>
    </submittedName>
</protein>
<name>A0AAJ0LVT7_9PEZI</name>
<dbReference type="EMBL" id="JAWDJX010000004">
    <property type="protein sequence ID" value="KAK3057166.1"/>
    <property type="molecule type" value="Genomic_DNA"/>
</dbReference>
<dbReference type="AlphaFoldDB" id="A0AAJ0LVT7"/>
<evidence type="ECO:0000313" key="2">
    <source>
        <dbReference type="Proteomes" id="UP001271007"/>
    </source>
</evidence>
<accession>A0AAJ0LVT7</accession>
<sequence>MAYHPLMDYAENFDGYRSTMYQHTYGSQSMSNHWGQPIGHGHPPAQGIVSLEAPRPNYTSYDNQNTFIAEQHAPSPAFGKSEYTPYEGQNNFVPETRGPTPGVAVPNAVLPSLDTIPPTPAATPEVKATARKALISIETVYHRFTESRALRDSFDGHCRAYKNGDTTEAEFYMALYRLLYFNKAADLIPILKTLMPQSWKAEDVEWFDKAIEEDVERVGGLRSLRVKLVVAKTARKGRKGKKEGSLVVKLPIRGLGKRKKV</sequence>
<comment type="caution">
    <text evidence="1">The sequence shown here is derived from an EMBL/GenBank/DDBJ whole genome shotgun (WGS) entry which is preliminary data.</text>
</comment>
<organism evidence="1 2">
    <name type="scientific">Extremus antarcticus</name>
    <dbReference type="NCBI Taxonomy" id="702011"/>
    <lineage>
        <taxon>Eukaryota</taxon>
        <taxon>Fungi</taxon>
        <taxon>Dikarya</taxon>
        <taxon>Ascomycota</taxon>
        <taxon>Pezizomycotina</taxon>
        <taxon>Dothideomycetes</taxon>
        <taxon>Dothideomycetidae</taxon>
        <taxon>Mycosphaerellales</taxon>
        <taxon>Extremaceae</taxon>
        <taxon>Extremus</taxon>
    </lineage>
</organism>
<gene>
    <name evidence="1" type="ORF">LTR09_002205</name>
</gene>
<evidence type="ECO:0000313" key="1">
    <source>
        <dbReference type="EMBL" id="KAK3057166.1"/>
    </source>
</evidence>